<sequence>MADEKSRDLIDDRKIYSVDREDKIDGDELIDSSSTVISPASDIEASATGSVVNSIASGDGTDSCLSDRLSEILMDNSDGDVLLQQSDRETNFLPWLQALDMQMMGACRADERLKPLLKVNNPSSGAAEDRLLAHLSQHFAATEVGLLARCLCIPLVSIRVGKVSKQGTLLCPSSSRGNLNLTLLPSSNFRISFVGDNGKTDRLTTLTSRSECSAVAIERIPADESGRCFLIKISRDEVFYFWCSEKSKLLGLELLSKMEDLLKKKLTLAEMTGICDSRLERFATHLRDYLIGSKLSHSRASNASLLNPVLDLSSDATKLGFSAQLSSASANHLHPHHDGGQAFNTHPVSRGSLSPRSCSFKRRQPPQKFFSPTRCFKRKAKVPCCAGDGRCNTELFGSKQETRCCWKLLGLSIELLGVTGEISNATDFECIIAALS</sequence>
<organism evidence="2 3">
    <name type="scientific">Nepenthes gracilis</name>
    <name type="common">Slender pitcher plant</name>
    <dbReference type="NCBI Taxonomy" id="150966"/>
    <lineage>
        <taxon>Eukaryota</taxon>
        <taxon>Viridiplantae</taxon>
        <taxon>Streptophyta</taxon>
        <taxon>Embryophyta</taxon>
        <taxon>Tracheophyta</taxon>
        <taxon>Spermatophyta</taxon>
        <taxon>Magnoliopsida</taxon>
        <taxon>eudicotyledons</taxon>
        <taxon>Gunneridae</taxon>
        <taxon>Pentapetalae</taxon>
        <taxon>Caryophyllales</taxon>
        <taxon>Nepenthaceae</taxon>
        <taxon>Nepenthes</taxon>
    </lineage>
</organism>
<evidence type="ECO:0000313" key="2">
    <source>
        <dbReference type="EMBL" id="GMH19081.1"/>
    </source>
</evidence>
<dbReference type="EMBL" id="BSYO01000020">
    <property type="protein sequence ID" value="GMH19081.1"/>
    <property type="molecule type" value="Genomic_DNA"/>
</dbReference>
<keyword evidence="3" id="KW-1185">Reference proteome</keyword>
<name>A0AAD3XWU8_NEPGR</name>
<dbReference type="Proteomes" id="UP001279734">
    <property type="component" value="Unassembled WGS sequence"/>
</dbReference>
<evidence type="ECO:0000313" key="3">
    <source>
        <dbReference type="Proteomes" id="UP001279734"/>
    </source>
</evidence>
<dbReference type="PANTHER" id="PTHR36741">
    <property type="entry name" value="OS07G0100500 PROTEIN"/>
    <property type="match status" value="1"/>
</dbReference>
<comment type="caution">
    <text evidence="2">The sequence shown here is derived from an EMBL/GenBank/DDBJ whole genome shotgun (WGS) entry which is preliminary data.</text>
</comment>
<dbReference type="AlphaFoldDB" id="A0AAD3XWU8"/>
<dbReference type="PANTHER" id="PTHR36741:SF1">
    <property type="entry name" value="OS07G0100500 PROTEIN"/>
    <property type="match status" value="1"/>
</dbReference>
<feature type="region of interest" description="Disordered" evidence="1">
    <location>
        <begin position="331"/>
        <end position="365"/>
    </location>
</feature>
<evidence type="ECO:0000256" key="1">
    <source>
        <dbReference type="SAM" id="MobiDB-lite"/>
    </source>
</evidence>
<gene>
    <name evidence="2" type="ORF">Nepgr_020922</name>
</gene>
<protein>
    <submittedName>
        <fullName evidence="2">Uncharacterized protein</fullName>
    </submittedName>
</protein>
<feature type="compositionally biased region" description="Polar residues" evidence="1">
    <location>
        <begin position="342"/>
        <end position="357"/>
    </location>
</feature>
<reference evidence="2" key="1">
    <citation type="submission" date="2023-05" db="EMBL/GenBank/DDBJ databases">
        <title>Nepenthes gracilis genome sequencing.</title>
        <authorList>
            <person name="Fukushima K."/>
        </authorList>
    </citation>
    <scope>NUCLEOTIDE SEQUENCE</scope>
    <source>
        <strain evidence="2">SING2019-196</strain>
    </source>
</reference>
<proteinExistence type="predicted"/>
<accession>A0AAD3XWU8</accession>